<dbReference type="Gene3D" id="3.80.10.10">
    <property type="entry name" value="Ribonuclease Inhibitor"/>
    <property type="match status" value="2"/>
</dbReference>
<accession>A0A9Q0GNH2</accession>
<organism evidence="1 2">
    <name type="scientific">Protea cynaroides</name>
    <dbReference type="NCBI Taxonomy" id="273540"/>
    <lineage>
        <taxon>Eukaryota</taxon>
        <taxon>Viridiplantae</taxon>
        <taxon>Streptophyta</taxon>
        <taxon>Embryophyta</taxon>
        <taxon>Tracheophyta</taxon>
        <taxon>Spermatophyta</taxon>
        <taxon>Magnoliopsida</taxon>
        <taxon>Proteales</taxon>
        <taxon>Proteaceae</taxon>
        <taxon>Protea</taxon>
    </lineage>
</organism>
<protein>
    <recommendedName>
        <fullName evidence="3">Disease resistance protein</fullName>
    </recommendedName>
</protein>
<comment type="caution">
    <text evidence="1">The sequence shown here is derived from an EMBL/GenBank/DDBJ whole genome shotgun (WGS) entry which is preliminary data.</text>
</comment>
<dbReference type="Proteomes" id="UP001141806">
    <property type="component" value="Unassembled WGS sequence"/>
</dbReference>
<gene>
    <name evidence="1" type="ORF">NE237_027487</name>
</gene>
<proteinExistence type="predicted"/>
<reference evidence="1" key="1">
    <citation type="journal article" date="2023" name="Plant J.">
        <title>The genome of the king protea, Protea cynaroides.</title>
        <authorList>
            <person name="Chang J."/>
            <person name="Duong T.A."/>
            <person name="Schoeman C."/>
            <person name="Ma X."/>
            <person name="Roodt D."/>
            <person name="Barker N."/>
            <person name="Li Z."/>
            <person name="Van de Peer Y."/>
            <person name="Mizrachi E."/>
        </authorList>
    </citation>
    <scope>NUCLEOTIDE SEQUENCE</scope>
    <source>
        <tissue evidence="1">Young leaves</tissue>
    </source>
</reference>
<dbReference type="EMBL" id="JAMYWD010000012">
    <property type="protein sequence ID" value="KAJ4950655.1"/>
    <property type="molecule type" value="Genomic_DNA"/>
</dbReference>
<evidence type="ECO:0008006" key="3">
    <source>
        <dbReference type="Google" id="ProtNLM"/>
    </source>
</evidence>
<evidence type="ECO:0000313" key="2">
    <source>
        <dbReference type="Proteomes" id="UP001141806"/>
    </source>
</evidence>
<dbReference type="SUPFAM" id="SSF52058">
    <property type="entry name" value="L domain-like"/>
    <property type="match status" value="1"/>
</dbReference>
<dbReference type="InterPro" id="IPR032675">
    <property type="entry name" value="LRR_dom_sf"/>
</dbReference>
<dbReference type="PANTHER" id="PTHR36766">
    <property type="entry name" value="PLANT BROAD-SPECTRUM MILDEW RESISTANCE PROTEIN RPW8"/>
    <property type="match status" value="1"/>
</dbReference>
<evidence type="ECO:0000313" key="1">
    <source>
        <dbReference type="EMBL" id="KAJ4950655.1"/>
    </source>
</evidence>
<dbReference type="OrthoDB" id="1725454at2759"/>
<dbReference type="AlphaFoldDB" id="A0A9Q0GNH2"/>
<name>A0A9Q0GNH2_9MAGN</name>
<dbReference type="PANTHER" id="PTHR36766:SF70">
    <property type="entry name" value="DISEASE RESISTANCE PROTEIN RGA4"/>
    <property type="match status" value="1"/>
</dbReference>
<sequence length="299" mass="33882">MKELNSLSHEFYGDDMKNGGKKGFQKLKHLELKNMSNLGEWCGSLEGEFPCLEKFMIKDCPKIRKLPPVLPTVKELEIKHCDALTSLPRLPSIQDLILVNCDERILNCVQHCSSLTSLLISEFQNAINLPQAMFRSLASTLRRLEIENFSKLLTLEDVGLQELVYVQDLTLSGCNSLTSFPKGLHKLISLERLSISCCDQLVSFPLVDDGVKPLAIKSLKIHLCENFRSLPRGLHYLSSLQELAIDDCENITFLPDEGLPTSLRRLTITRCPDLNIRCQKGGEDWPKIAHIPDVNIRRW</sequence>
<keyword evidence="2" id="KW-1185">Reference proteome</keyword>